<feature type="compositionally biased region" description="Low complexity" evidence="1">
    <location>
        <begin position="462"/>
        <end position="509"/>
    </location>
</feature>
<dbReference type="Proteomes" id="UP000580250">
    <property type="component" value="Unassembled WGS sequence"/>
</dbReference>
<feature type="compositionally biased region" description="Basic residues" evidence="1">
    <location>
        <begin position="551"/>
        <end position="560"/>
    </location>
</feature>
<evidence type="ECO:0000256" key="1">
    <source>
        <dbReference type="SAM" id="MobiDB-lite"/>
    </source>
</evidence>
<evidence type="ECO:0000313" key="2">
    <source>
        <dbReference type="EMBL" id="CAD2140791.1"/>
    </source>
</evidence>
<feature type="compositionally biased region" description="Low complexity" evidence="1">
    <location>
        <begin position="517"/>
        <end position="531"/>
    </location>
</feature>
<feature type="compositionally biased region" description="Polar residues" evidence="1">
    <location>
        <begin position="336"/>
        <end position="352"/>
    </location>
</feature>
<organism evidence="2 3">
    <name type="scientific">Meloidogyne enterolobii</name>
    <name type="common">Root-knot nematode worm</name>
    <name type="synonym">Meloidogyne mayaguensis</name>
    <dbReference type="NCBI Taxonomy" id="390850"/>
    <lineage>
        <taxon>Eukaryota</taxon>
        <taxon>Metazoa</taxon>
        <taxon>Ecdysozoa</taxon>
        <taxon>Nematoda</taxon>
        <taxon>Chromadorea</taxon>
        <taxon>Rhabditida</taxon>
        <taxon>Tylenchina</taxon>
        <taxon>Tylenchomorpha</taxon>
        <taxon>Tylenchoidea</taxon>
        <taxon>Meloidogynidae</taxon>
        <taxon>Meloidogyninae</taxon>
        <taxon>Meloidogyne</taxon>
    </lineage>
</organism>
<gene>
    <name evidence="2" type="ORF">MENT_LOCUS6624</name>
</gene>
<dbReference type="EMBL" id="CAJEWN010000026">
    <property type="protein sequence ID" value="CAD2140791.1"/>
    <property type="molecule type" value="Genomic_DNA"/>
</dbReference>
<sequence>MTYHPTTSSISQHFSPPIFCIQLLFERISSPWESNFEGIKTTFVRFLPSSPSSSNSSTLLYPQRQIRVGSGHLFFIRGTTTQNDGPIWLELEAKSGADNQKIWKGRISLSNENEKILPIICPLQQQQQQNGLNLEAHFLLNISEIQKKRDDRRLKIKTIEKEAQTDLLNNEFIERGTQTNKELVPETTIQQTTATTFQQIEHQKTIIKQRQKDKKLIKLLLILLLKAKNENEKNIENKNLQKISKTTNTECSLPPYSDNLFNKLIKINKIKRGHFRAQIAYLSSVHKTIVEDKKVLNFERRGEEKKKINKNKLQTTINLKNIQKQPKMNKKVEESPPSSGLQSIAFSSPNSSEEGKNNERNLIIGRRLKKENQNSSPTSSNKSSPKINQKIPEENRRSNSKSSTKSSSTSSSTKSSKNQVIDAAIKNSSSSPTSSKSSTKSSKSSSTNTTTKNKITDEEESTSTVTSKQNTESSTTKTTESSITTKKSSKRSSSISGGVGSSSVSTDSSVPVEIVGGQNSKSSSQTSGSIIDSDRTLKEESSPSNKEIAKNSKRQVLRDL</sequence>
<accession>A0A6V7U0N5</accession>
<feature type="compositionally biased region" description="Low complexity" evidence="1">
    <location>
        <begin position="374"/>
        <end position="386"/>
    </location>
</feature>
<comment type="caution">
    <text evidence="2">The sequence shown here is derived from an EMBL/GenBank/DDBJ whole genome shotgun (WGS) entry which is preliminary data.</text>
</comment>
<dbReference type="AlphaFoldDB" id="A0A6V7U0N5"/>
<feature type="compositionally biased region" description="Low complexity" evidence="1">
    <location>
        <begin position="426"/>
        <end position="453"/>
    </location>
</feature>
<name>A0A6V7U0N5_MELEN</name>
<feature type="compositionally biased region" description="Low complexity" evidence="1">
    <location>
        <begin position="400"/>
        <end position="418"/>
    </location>
</feature>
<feature type="compositionally biased region" description="Basic and acidic residues" evidence="1">
    <location>
        <begin position="532"/>
        <end position="541"/>
    </location>
</feature>
<evidence type="ECO:0000313" key="3">
    <source>
        <dbReference type="Proteomes" id="UP000580250"/>
    </source>
</evidence>
<reference evidence="2 3" key="1">
    <citation type="submission" date="2020-08" db="EMBL/GenBank/DDBJ databases">
        <authorList>
            <person name="Koutsovoulos G."/>
            <person name="Danchin GJ E."/>
        </authorList>
    </citation>
    <scope>NUCLEOTIDE SEQUENCE [LARGE SCALE GENOMIC DNA]</scope>
</reference>
<protein>
    <submittedName>
        <fullName evidence="2">Uncharacterized protein</fullName>
    </submittedName>
</protein>
<proteinExistence type="predicted"/>
<feature type="region of interest" description="Disordered" evidence="1">
    <location>
        <begin position="319"/>
        <end position="560"/>
    </location>
</feature>
<dbReference type="OrthoDB" id="5905881at2759"/>